<name>S5AD38_9ALTE</name>
<dbReference type="InterPro" id="IPR000055">
    <property type="entry name" value="Restrct_endonuc_typeI_TRD"/>
</dbReference>
<dbReference type="PATRIC" id="fig|1300253.3.peg.936"/>
<evidence type="ECO:0000313" key="6">
    <source>
        <dbReference type="Proteomes" id="UP000014909"/>
    </source>
</evidence>
<dbReference type="AlphaFoldDB" id="S5AD38"/>
<dbReference type="Pfam" id="PF01420">
    <property type="entry name" value="Methylase_S"/>
    <property type="match status" value="1"/>
</dbReference>
<proteinExistence type="inferred from homology"/>
<dbReference type="GO" id="GO:0009307">
    <property type="term" value="P:DNA restriction-modification system"/>
    <property type="evidence" value="ECO:0007669"/>
    <property type="project" value="UniProtKB-KW"/>
</dbReference>
<protein>
    <submittedName>
        <fullName evidence="5">Restriction modification system DNA specificity subunit</fullName>
    </submittedName>
</protein>
<dbReference type="GO" id="GO:0003677">
    <property type="term" value="F:DNA binding"/>
    <property type="evidence" value="ECO:0007669"/>
    <property type="project" value="UniProtKB-KW"/>
</dbReference>
<dbReference type="EMBL" id="CP004846">
    <property type="protein sequence ID" value="AGP77144.1"/>
    <property type="molecule type" value="Genomic_DNA"/>
</dbReference>
<evidence type="ECO:0000313" key="5">
    <source>
        <dbReference type="EMBL" id="AGP77144.1"/>
    </source>
</evidence>
<organism evidence="5 6">
    <name type="scientific">Alteromonas mediterranea 615</name>
    <dbReference type="NCBI Taxonomy" id="1300253"/>
    <lineage>
        <taxon>Bacteria</taxon>
        <taxon>Pseudomonadati</taxon>
        <taxon>Pseudomonadota</taxon>
        <taxon>Gammaproteobacteria</taxon>
        <taxon>Alteromonadales</taxon>
        <taxon>Alteromonadaceae</taxon>
        <taxon>Alteromonas/Salinimonas group</taxon>
        <taxon>Alteromonas</taxon>
    </lineage>
</organism>
<keyword evidence="2" id="KW-0680">Restriction system</keyword>
<evidence type="ECO:0000256" key="3">
    <source>
        <dbReference type="ARBA" id="ARBA00023125"/>
    </source>
</evidence>
<evidence type="ECO:0000256" key="1">
    <source>
        <dbReference type="ARBA" id="ARBA00010923"/>
    </source>
</evidence>
<dbReference type="PANTHER" id="PTHR30408">
    <property type="entry name" value="TYPE-1 RESTRICTION ENZYME ECOKI SPECIFICITY PROTEIN"/>
    <property type="match status" value="1"/>
</dbReference>
<accession>S5AD38</accession>
<dbReference type="Gene3D" id="3.90.220.20">
    <property type="entry name" value="DNA methylase specificity domains"/>
    <property type="match status" value="2"/>
</dbReference>
<dbReference type="HOGENOM" id="CLU_021095_10_5_6"/>
<keyword evidence="3" id="KW-0238">DNA-binding</keyword>
<dbReference type="BioCyc" id="AMAC1300253:G12YX-721-MONOMER"/>
<reference evidence="5 6" key="1">
    <citation type="journal article" date="2013" name="Genome Biol. Evol.">
        <title>Genomic Diversity of "Deep Ecotype" Alteromonas macleodii Isolates: Evidence for Pan-Mediterranean Clonal Frames.</title>
        <authorList>
            <person name="Lopez-Perez M."/>
            <person name="Gonzaga A."/>
            <person name="Rodriguez-Valera F."/>
        </authorList>
    </citation>
    <scope>NUCLEOTIDE SEQUENCE [LARGE SCALE GENOMIC DNA]</scope>
    <source>
        <strain evidence="6">'English Channel 615'</strain>
    </source>
</reference>
<comment type="similarity">
    <text evidence="1">Belongs to the type-I restriction system S methylase family.</text>
</comment>
<dbReference type="SUPFAM" id="SSF116734">
    <property type="entry name" value="DNA methylase specificity domain"/>
    <property type="match status" value="2"/>
</dbReference>
<gene>
    <name evidence="5" type="ORF">I633_04525</name>
</gene>
<evidence type="ECO:0000259" key="4">
    <source>
        <dbReference type="Pfam" id="PF01420"/>
    </source>
</evidence>
<sequence>MTDKQTVKFGDICREVKLTTKDPIADGYERYIGLEHLDSGSLNIKRWGIIEEDNPSFTRVFKKGHILFGKRRPYLKKAAIAEFDGVCSGDIIVLEGIPGKIEQSDLPYLIQSSHIWDFAIKTSSGSLSPRTKFKELAKCEFHFKKSIASISGIFRALHNVTHRKRDLHASLLNLENAIINKTLNDGSGKVIELTGQQLLEQGYLSLLQDGNHGSQYPRNHEFSREGLPYLSAQNIDDLGNVDIEACPKLPEERAAKLRISPAQGGDVILTHNATVGRVAILDKSLSTVIGSTSTTYYRVVSGKLTAHYLAAYLRSSYFQNQLTKLMKQSTRNQVPITTQKKMQFLVPDMKTQELIEKISDLFSIKELAINEDIVDSLKESIERACL</sequence>
<evidence type="ECO:0000256" key="2">
    <source>
        <dbReference type="ARBA" id="ARBA00022747"/>
    </source>
</evidence>
<dbReference type="REBASE" id="66771">
    <property type="entry name" value="S.Ama615ORF4520P"/>
</dbReference>
<dbReference type="PANTHER" id="PTHR30408:SF13">
    <property type="entry name" value="TYPE I RESTRICTION ENZYME HINDI SPECIFICITY SUBUNIT"/>
    <property type="match status" value="1"/>
</dbReference>
<dbReference type="Proteomes" id="UP000014909">
    <property type="component" value="Chromosome"/>
</dbReference>
<dbReference type="KEGG" id="amh:I633_04525"/>
<dbReference type="InterPro" id="IPR044946">
    <property type="entry name" value="Restrct_endonuc_typeI_TRD_sf"/>
</dbReference>
<dbReference type="InterPro" id="IPR052021">
    <property type="entry name" value="Type-I_RS_S_subunit"/>
</dbReference>
<feature type="domain" description="Type I restriction modification DNA specificity" evidence="4">
    <location>
        <begin position="263"/>
        <end position="377"/>
    </location>
</feature>